<dbReference type="CDD" id="cd04301">
    <property type="entry name" value="NAT_SF"/>
    <property type="match status" value="1"/>
</dbReference>
<dbReference type="InterPro" id="IPR016181">
    <property type="entry name" value="Acyl_CoA_acyltransferase"/>
</dbReference>
<organism evidence="2 3">
    <name type="scientific">Paractinoplanes bogorensis</name>
    <dbReference type="NCBI Taxonomy" id="1610840"/>
    <lineage>
        <taxon>Bacteria</taxon>
        <taxon>Bacillati</taxon>
        <taxon>Actinomycetota</taxon>
        <taxon>Actinomycetes</taxon>
        <taxon>Micromonosporales</taxon>
        <taxon>Micromonosporaceae</taxon>
        <taxon>Paractinoplanes</taxon>
    </lineage>
</organism>
<dbReference type="PANTHER" id="PTHR43441:SF10">
    <property type="entry name" value="ACETYLTRANSFERASE"/>
    <property type="match status" value="1"/>
</dbReference>
<protein>
    <submittedName>
        <fullName evidence="2">GNAT family N-acetyltransferase</fullName>
    </submittedName>
</protein>
<dbReference type="Pfam" id="PF13302">
    <property type="entry name" value="Acetyltransf_3"/>
    <property type="match status" value="2"/>
</dbReference>
<name>A0ABS5Z4Y4_9ACTN</name>
<dbReference type="PROSITE" id="PS51186">
    <property type="entry name" value="GNAT"/>
    <property type="match status" value="2"/>
</dbReference>
<accession>A0ABS5Z4Y4</accession>
<comment type="caution">
    <text evidence="2">The sequence shown here is derived from an EMBL/GenBank/DDBJ whole genome shotgun (WGS) entry which is preliminary data.</text>
</comment>
<dbReference type="EMBL" id="JAHKKG010000020">
    <property type="protein sequence ID" value="MBU2670446.1"/>
    <property type="molecule type" value="Genomic_DNA"/>
</dbReference>
<sequence length="377" mass="40547">MTIAQINGTGVRLRAFRADDAEALAAGFDDPVSQRFLPQMPKPFTEAHADRYIAERVAATFAEGGVLYAIADPETDELLGGIGFDKVVAARRQAEVGYWVGPWARRRGVAGAALRALSTHALSHGLERLELLTHWDNPVSQRVALAAGFTREGVRRGAEPGRGDGREDMIVFTRLATDSGEPTPRLLPGLPGGELTDGVVRLRPLGPGDTTFLGELLGLPDVVATSVPPVPPTPERIRQRCFRAEAHWLAGTRADLVIEDVATGEPAGDIGLYYDDPGTQQAMIGYSMLPAYRGKGFPTRAAQLLSLWVFAETDVARLIAGAVPSNAGSQRVLEKAGFHREAYLRSRLPGPDGTRSDDVQFVLLAEDLLTEGPRLDG</sequence>
<dbReference type="InterPro" id="IPR051908">
    <property type="entry name" value="Ribosomal_N-acetyltransferase"/>
</dbReference>
<evidence type="ECO:0000313" key="2">
    <source>
        <dbReference type="EMBL" id="MBU2670446.1"/>
    </source>
</evidence>
<dbReference type="RefSeq" id="WP_215795678.1">
    <property type="nucleotide sequence ID" value="NZ_JAHKKG010000020.1"/>
</dbReference>
<feature type="domain" description="N-acetyltransferase" evidence="1">
    <location>
        <begin position="11"/>
        <end position="177"/>
    </location>
</feature>
<dbReference type="PANTHER" id="PTHR43441">
    <property type="entry name" value="RIBOSOMAL-PROTEIN-SERINE ACETYLTRANSFERASE"/>
    <property type="match status" value="1"/>
</dbReference>
<evidence type="ECO:0000313" key="3">
    <source>
        <dbReference type="Proteomes" id="UP001519654"/>
    </source>
</evidence>
<keyword evidence="3" id="KW-1185">Reference proteome</keyword>
<proteinExistence type="predicted"/>
<feature type="domain" description="N-acetyltransferase" evidence="1">
    <location>
        <begin position="200"/>
        <end position="366"/>
    </location>
</feature>
<reference evidence="2 3" key="1">
    <citation type="submission" date="2021-06" db="EMBL/GenBank/DDBJ databases">
        <title>Actinoplanes lichenicola sp. nov., and Actinoplanes ovalisporus sp. nov., isolated from lichen in Thailand.</title>
        <authorList>
            <person name="Saeng-In P."/>
            <person name="Kanchanasin P."/>
            <person name="Yuki M."/>
            <person name="Kudo T."/>
            <person name="Ohkuma M."/>
            <person name="Phongsopitanun W."/>
            <person name="Tanasupawat S."/>
        </authorList>
    </citation>
    <scope>NUCLEOTIDE SEQUENCE [LARGE SCALE GENOMIC DNA]</scope>
    <source>
        <strain evidence="2 3">NBRC 110975</strain>
    </source>
</reference>
<gene>
    <name evidence="2" type="ORF">KOI35_43785</name>
</gene>
<dbReference type="SUPFAM" id="SSF55729">
    <property type="entry name" value="Acyl-CoA N-acyltransferases (Nat)"/>
    <property type="match status" value="2"/>
</dbReference>
<dbReference type="Proteomes" id="UP001519654">
    <property type="component" value="Unassembled WGS sequence"/>
</dbReference>
<dbReference type="InterPro" id="IPR000182">
    <property type="entry name" value="GNAT_dom"/>
</dbReference>
<dbReference type="Gene3D" id="3.40.630.30">
    <property type="match status" value="2"/>
</dbReference>
<evidence type="ECO:0000259" key="1">
    <source>
        <dbReference type="PROSITE" id="PS51186"/>
    </source>
</evidence>